<organism evidence="1 2">
    <name type="scientific">Cardiocondyla obscurior</name>
    <dbReference type="NCBI Taxonomy" id="286306"/>
    <lineage>
        <taxon>Eukaryota</taxon>
        <taxon>Metazoa</taxon>
        <taxon>Ecdysozoa</taxon>
        <taxon>Arthropoda</taxon>
        <taxon>Hexapoda</taxon>
        <taxon>Insecta</taxon>
        <taxon>Pterygota</taxon>
        <taxon>Neoptera</taxon>
        <taxon>Endopterygota</taxon>
        <taxon>Hymenoptera</taxon>
        <taxon>Apocrita</taxon>
        <taxon>Aculeata</taxon>
        <taxon>Formicoidea</taxon>
        <taxon>Formicidae</taxon>
        <taxon>Myrmicinae</taxon>
        <taxon>Cardiocondyla</taxon>
    </lineage>
</organism>
<reference evidence="1 2" key="1">
    <citation type="submission" date="2023-03" db="EMBL/GenBank/DDBJ databases">
        <title>High recombination rates correlate with genetic variation in Cardiocondyla obscurior ants.</title>
        <authorList>
            <person name="Errbii M."/>
        </authorList>
    </citation>
    <scope>NUCLEOTIDE SEQUENCE [LARGE SCALE GENOMIC DNA]</scope>
    <source>
        <strain evidence="1">Alpha-2009</strain>
        <tissue evidence="1">Whole body</tissue>
    </source>
</reference>
<keyword evidence="2" id="KW-1185">Reference proteome</keyword>
<dbReference type="AlphaFoldDB" id="A0AAW2FBD8"/>
<evidence type="ECO:0000313" key="1">
    <source>
        <dbReference type="EMBL" id="KAL0112818.1"/>
    </source>
</evidence>
<gene>
    <name evidence="1" type="ORF">PUN28_012228</name>
</gene>
<dbReference type="Proteomes" id="UP001430953">
    <property type="component" value="Unassembled WGS sequence"/>
</dbReference>
<dbReference type="EMBL" id="JADYXP020000012">
    <property type="protein sequence ID" value="KAL0112818.1"/>
    <property type="molecule type" value="Genomic_DNA"/>
</dbReference>
<name>A0AAW2FBD8_9HYME</name>
<proteinExistence type="predicted"/>
<evidence type="ECO:0000313" key="2">
    <source>
        <dbReference type="Proteomes" id="UP001430953"/>
    </source>
</evidence>
<sequence>MSAAVAASRFTRLVNIAISRLKMGIDKNEHRGVKSAMRFEMQHVSNMNLCQNRCARNSSVQQTPGKLGQQLHARGVVHNTYATPPKQWLDTARASHVRHRELCRKSYGARCVVAARIGSAYRARTFSALKYFCASNITSNIISNVDFNTLRVFN</sequence>
<protein>
    <submittedName>
        <fullName evidence="1">Uncharacterized protein</fullName>
    </submittedName>
</protein>
<comment type="caution">
    <text evidence="1">The sequence shown here is derived from an EMBL/GenBank/DDBJ whole genome shotgun (WGS) entry which is preliminary data.</text>
</comment>
<accession>A0AAW2FBD8</accession>